<keyword evidence="2" id="KW-0175">Coiled coil</keyword>
<dbReference type="InterPro" id="IPR040446">
    <property type="entry name" value="RRP7"/>
</dbReference>
<dbReference type="Gene3D" id="6.10.250.2760">
    <property type="match status" value="1"/>
</dbReference>
<protein>
    <submittedName>
        <fullName evidence="5">LAME_0G01222g1_1</fullName>
    </submittedName>
</protein>
<evidence type="ECO:0000259" key="3">
    <source>
        <dbReference type="Pfam" id="PF12923"/>
    </source>
</evidence>
<gene>
    <name evidence="5" type="ORF">LAME_0G01222G</name>
</gene>
<dbReference type="AlphaFoldDB" id="A0A1G4K5B8"/>
<keyword evidence="6" id="KW-1185">Reference proteome</keyword>
<dbReference type="GO" id="GO:0034456">
    <property type="term" value="C:UTP-C complex"/>
    <property type="evidence" value="ECO:0007669"/>
    <property type="project" value="TreeGrafter"/>
</dbReference>
<dbReference type="GO" id="GO:0000028">
    <property type="term" value="P:ribosomal small subunit assembly"/>
    <property type="evidence" value="ECO:0007669"/>
    <property type="project" value="TreeGrafter"/>
</dbReference>
<evidence type="ECO:0000259" key="4">
    <source>
        <dbReference type="Pfam" id="PF17799"/>
    </source>
</evidence>
<dbReference type="Proteomes" id="UP000191144">
    <property type="component" value="Chromosome G"/>
</dbReference>
<dbReference type="OrthoDB" id="5390at2759"/>
<dbReference type="Gene3D" id="6.10.250.1770">
    <property type="match status" value="1"/>
</dbReference>
<dbReference type="InterPro" id="IPR040447">
    <property type="entry name" value="RRM_Rrp7"/>
</dbReference>
<evidence type="ECO:0000256" key="1">
    <source>
        <dbReference type="ARBA" id="ARBA00006110"/>
    </source>
</evidence>
<sequence>MALQIDSMKNGFLVVPFALNESKKLQEKMKSTTPTDEADTTLAHYMFMKKHQSKNEQEQNCIFVVNLPLLTNQENLKKGMGQILAQYGAVAHISQLLHNDEFGLHDIDLSSLTSTLMSTGGVEEKRFTPRNSALLQFIDSSSLDNAWSALRKYSQERDSSKLAKWTFESPSLETFTNFYKPIDTEYLKEDVYSHMALFEQREQEAQEEAQSSIVDEDGFTLVVGKNTKSLNSIRKKILNRNPLLKHEKVVKPPTMVDKKAKQDFYRFQIRERKKQEISELLKKFKQDQEKIKEMKSRRRFNPYT</sequence>
<dbReference type="PANTHER" id="PTHR13191">
    <property type="entry name" value="RIBOSOMAL RNA PROCESSING PROTEIN 7-RELATED"/>
    <property type="match status" value="1"/>
</dbReference>
<accession>A0A1G4K5B8</accession>
<proteinExistence type="inferred from homology"/>
<dbReference type="Pfam" id="PF12923">
    <property type="entry name" value="RRP7"/>
    <property type="match status" value="1"/>
</dbReference>
<comment type="similarity">
    <text evidence="1">Belongs to the RRP7 family.</text>
</comment>
<dbReference type="PANTHER" id="PTHR13191:SF0">
    <property type="entry name" value="RIBOSOMAL RNA-PROCESSING PROTEIN 7 HOMOLOG A-RELATED"/>
    <property type="match status" value="1"/>
</dbReference>
<evidence type="ECO:0000313" key="5">
    <source>
        <dbReference type="EMBL" id="SCU98958.1"/>
    </source>
</evidence>
<dbReference type="InterPro" id="IPR024326">
    <property type="entry name" value="RRP7_C"/>
</dbReference>
<feature type="coiled-coil region" evidence="2">
    <location>
        <begin position="270"/>
        <end position="297"/>
    </location>
</feature>
<feature type="domain" description="Ribosomal RNA-processing protein 7 C-terminal" evidence="3">
    <location>
        <begin position="183"/>
        <end position="303"/>
    </location>
</feature>
<dbReference type="Pfam" id="PF17799">
    <property type="entry name" value="RRM_Rrp7"/>
    <property type="match status" value="1"/>
</dbReference>
<name>A0A1G4K5B8_9SACH</name>
<dbReference type="GO" id="GO:0032545">
    <property type="term" value="C:CURI complex"/>
    <property type="evidence" value="ECO:0007669"/>
    <property type="project" value="TreeGrafter"/>
</dbReference>
<evidence type="ECO:0000313" key="6">
    <source>
        <dbReference type="Proteomes" id="UP000191144"/>
    </source>
</evidence>
<organism evidence="5 6">
    <name type="scientific">Lachancea meyersii CBS 8951</name>
    <dbReference type="NCBI Taxonomy" id="1266667"/>
    <lineage>
        <taxon>Eukaryota</taxon>
        <taxon>Fungi</taxon>
        <taxon>Dikarya</taxon>
        <taxon>Ascomycota</taxon>
        <taxon>Saccharomycotina</taxon>
        <taxon>Saccharomycetes</taxon>
        <taxon>Saccharomycetales</taxon>
        <taxon>Saccharomycetaceae</taxon>
        <taxon>Lachancea</taxon>
    </lineage>
</organism>
<dbReference type="EMBL" id="LT598484">
    <property type="protein sequence ID" value="SCU98958.1"/>
    <property type="molecule type" value="Genomic_DNA"/>
</dbReference>
<evidence type="ECO:0000256" key="2">
    <source>
        <dbReference type="SAM" id="Coils"/>
    </source>
</evidence>
<reference evidence="6" key="1">
    <citation type="submission" date="2016-03" db="EMBL/GenBank/DDBJ databases">
        <authorList>
            <person name="Devillers Hugo."/>
        </authorList>
    </citation>
    <scope>NUCLEOTIDE SEQUENCE [LARGE SCALE GENOMIC DNA]</scope>
</reference>
<dbReference type="GO" id="GO:0006364">
    <property type="term" value="P:rRNA processing"/>
    <property type="evidence" value="ECO:0007669"/>
    <property type="project" value="TreeGrafter"/>
</dbReference>
<feature type="domain" description="Rrp7 RRM-like N-terminal" evidence="4">
    <location>
        <begin position="8"/>
        <end position="179"/>
    </location>
</feature>